<evidence type="ECO:0000256" key="2">
    <source>
        <dbReference type="PROSITE-ProRule" id="PRU00252"/>
    </source>
</evidence>
<evidence type="ECO:0000313" key="4">
    <source>
        <dbReference type="EMBL" id="SEO61130.1"/>
    </source>
</evidence>
<accession>A0A1H8R411</accession>
<dbReference type="OrthoDB" id="4427276at2"/>
<dbReference type="PANTHER" id="PTHR10302">
    <property type="entry name" value="SINGLE-STRANDED DNA-BINDING PROTEIN"/>
    <property type="match status" value="1"/>
</dbReference>
<feature type="region of interest" description="Disordered" evidence="3">
    <location>
        <begin position="88"/>
        <end position="172"/>
    </location>
</feature>
<dbReference type="InterPro" id="IPR012340">
    <property type="entry name" value="NA-bd_OB-fold"/>
</dbReference>
<dbReference type="InterPro" id="IPR011344">
    <property type="entry name" value="ssDNA-bd"/>
</dbReference>
<dbReference type="Pfam" id="PF00436">
    <property type="entry name" value="SSB"/>
    <property type="match status" value="1"/>
</dbReference>
<dbReference type="GO" id="GO:0009295">
    <property type="term" value="C:nucleoid"/>
    <property type="evidence" value="ECO:0007669"/>
    <property type="project" value="TreeGrafter"/>
</dbReference>
<dbReference type="EMBL" id="FOEE01000002">
    <property type="protein sequence ID" value="SEO61130.1"/>
    <property type="molecule type" value="Genomic_DNA"/>
</dbReference>
<dbReference type="GO" id="GO:0003697">
    <property type="term" value="F:single-stranded DNA binding"/>
    <property type="evidence" value="ECO:0007669"/>
    <property type="project" value="InterPro"/>
</dbReference>
<dbReference type="InterPro" id="IPR000424">
    <property type="entry name" value="Primosome_PriB/ssb"/>
</dbReference>
<dbReference type="PANTHER" id="PTHR10302:SF27">
    <property type="entry name" value="SINGLE-STRANDED DNA-BINDING PROTEIN"/>
    <property type="match status" value="1"/>
</dbReference>
<dbReference type="SUPFAM" id="SSF50249">
    <property type="entry name" value="Nucleic acid-binding proteins"/>
    <property type="match status" value="1"/>
</dbReference>
<proteinExistence type="predicted"/>
<protein>
    <submittedName>
        <fullName evidence="4">Single-strand DNA-binding protein</fullName>
    </submittedName>
</protein>
<dbReference type="GO" id="GO:0006260">
    <property type="term" value="P:DNA replication"/>
    <property type="evidence" value="ECO:0007669"/>
    <property type="project" value="InterPro"/>
</dbReference>
<dbReference type="Proteomes" id="UP000198960">
    <property type="component" value="Unassembled WGS sequence"/>
</dbReference>
<dbReference type="AlphaFoldDB" id="A0A1H8R411"/>
<dbReference type="STRING" id="673521.SAMN05660991_00985"/>
<gene>
    <name evidence="4" type="ORF">SAMN05660991_00985</name>
</gene>
<organism evidence="4 5">
    <name type="scientific">Trujillonella endophytica</name>
    <dbReference type="NCBI Taxonomy" id="673521"/>
    <lineage>
        <taxon>Bacteria</taxon>
        <taxon>Bacillati</taxon>
        <taxon>Actinomycetota</taxon>
        <taxon>Actinomycetes</taxon>
        <taxon>Geodermatophilales</taxon>
        <taxon>Geodermatophilaceae</taxon>
        <taxon>Trujillonella</taxon>
    </lineage>
</organism>
<name>A0A1H8R411_9ACTN</name>
<dbReference type="RefSeq" id="WP_091940692.1">
    <property type="nucleotide sequence ID" value="NZ_FOEE01000002.1"/>
</dbReference>
<dbReference type="CDD" id="cd04496">
    <property type="entry name" value="SSB_OBF"/>
    <property type="match status" value="1"/>
</dbReference>
<reference evidence="5" key="1">
    <citation type="submission" date="2016-10" db="EMBL/GenBank/DDBJ databases">
        <authorList>
            <person name="Varghese N."/>
            <person name="Submissions S."/>
        </authorList>
    </citation>
    <scope>NUCLEOTIDE SEQUENCE [LARGE SCALE GENOMIC DNA]</scope>
    <source>
        <strain evidence="5">DSM 45413</strain>
    </source>
</reference>
<keyword evidence="1 2" id="KW-0238">DNA-binding</keyword>
<keyword evidence="5" id="KW-1185">Reference proteome</keyword>
<evidence type="ECO:0000313" key="5">
    <source>
        <dbReference type="Proteomes" id="UP000198960"/>
    </source>
</evidence>
<sequence length="172" mass="19079">MPDTDITVVGRVATAPRRARLESGSHVTNFRIASTARRFDRGTQEWVDAETFWSDVECWDELGGNVIRSLSKGDAVVVVGRLWTRDYESANGRGSTSQIRADSVGPDLRHGWADYTRAPRSPRPEAAPAEEAEEFAEPVPFDAPPTDEDYIVDPETLSPVDLDPEVREPALR</sequence>
<dbReference type="Gene3D" id="2.40.50.140">
    <property type="entry name" value="Nucleic acid-binding proteins"/>
    <property type="match status" value="1"/>
</dbReference>
<evidence type="ECO:0000256" key="1">
    <source>
        <dbReference type="ARBA" id="ARBA00023125"/>
    </source>
</evidence>
<evidence type="ECO:0000256" key="3">
    <source>
        <dbReference type="SAM" id="MobiDB-lite"/>
    </source>
</evidence>
<dbReference type="PROSITE" id="PS50935">
    <property type="entry name" value="SSB"/>
    <property type="match status" value="1"/>
</dbReference>